<accession>A0A2P6S7J1</accession>
<keyword evidence="2" id="KW-1185">Reference proteome</keyword>
<name>A0A2P6S7J1_ROSCH</name>
<dbReference type="SUPFAM" id="SSF52058">
    <property type="entry name" value="L domain-like"/>
    <property type="match status" value="1"/>
</dbReference>
<dbReference type="Proteomes" id="UP000238479">
    <property type="component" value="Chromosome 1"/>
</dbReference>
<dbReference type="GO" id="GO:0004674">
    <property type="term" value="F:protein serine/threonine kinase activity"/>
    <property type="evidence" value="ECO:0007669"/>
    <property type="project" value="UniProtKB-KW"/>
</dbReference>
<dbReference type="STRING" id="74649.A0A2P6S7J1"/>
<proteinExistence type="predicted"/>
<evidence type="ECO:0000313" key="1">
    <source>
        <dbReference type="EMBL" id="PRQ54660.1"/>
    </source>
</evidence>
<keyword evidence="1" id="KW-0808">Transferase</keyword>
<gene>
    <name evidence="1" type="ORF">RchiOBHm_Chr1g0316141</name>
</gene>
<comment type="caution">
    <text evidence="1">The sequence shown here is derived from an EMBL/GenBank/DDBJ whole genome shotgun (WGS) entry which is preliminary data.</text>
</comment>
<keyword evidence="1" id="KW-0418">Kinase</keyword>
<dbReference type="PANTHER" id="PTHR48065">
    <property type="entry name" value="OS10G0469600 PROTEIN"/>
    <property type="match status" value="1"/>
</dbReference>
<dbReference type="InterPro" id="IPR001611">
    <property type="entry name" value="Leu-rich_rpt"/>
</dbReference>
<dbReference type="PANTHER" id="PTHR48065:SF11">
    <property type="entry name" value="OS11G0213300 PROTEIN"/>
    <property type="match status" value="1"/>
</dbReference>
<dbReference type="Pfam" id="PF13855">
    <property type="entry name" value="LRR_8"/>
    <property type="match status" value="1"/>
</dbReference>
<sequence>MARSNRTPSYFVATSNFSFSSFFTIKLLPAQLGNLSHLQVLKLDSNNLAGEIPNKITQLESLEVLDISWNDLNGFIPNTLASMSTFSVGTPTWS</sequence>
<protein>
    <submittedName>
        <fullName evidence="1">Putative non-specific serine/threonine protein kinase</fullName>
        <ecNumber evidence="1">2.7.11.1</ecNumber>
    </submittedName>
</protein>
<dbReference type="EMBL" id="PDCK01000039">
    <property type="protein sequence ID" value="PRQ54660.1"/>
    <property type="molecule type" value="Genomic_DNA"/>
</dbReference>
<dbReference type="EC" id="2.7.11.1" evidence="1"/>
<dbReference type="Gramene" id="PRQ54660">
    <property type="protein sequence ID" value="PRQ54660"/>
    <property type="gene ID" value="RchiOBHm_Chr1g0316141"/>
</dbReference>
<keyword evidence="1" id="KW-0723">Serine/threonine-protein kinase</keyword>
<reference evidence="1 2" key="1">
    <citation type="journal article" date="2018" name="Nat. Genet.">
        <title>The Rosa genome provides new insights in the design of modern roses.</title>
        <authorList>
            <person name="Bendahmane M."/>
        </authorList>
    </citation>
    <scope>NUCLEOTIDE SEQUENCE [LARGE SCALE GENOMIC DNA]</scope>
    <source>
        <strain evidence="2">cv. Old Blush</strain>
    </source>
</reference>
<dbReference type="InterPro" id="IPR032675">
    <property type="entry name" value="LRR_dom_sf"/>
</dbReference>
<dbReference type="Gene3D" id="3.80.10.10">
    <property type="entry name" value="Ribonuclease Inhibitor"/>
    <property type="match status" value="1"/>
</dbReference>
<organism evidence="1 2">
    <name type="scientific">Rosa chinensis</name>
    <name type="common">China rose</name>
    <dbReference type="NCBI Taxonomy" id="74649"/>
    <lineage>
        <taxon>Eukaryota</taxon>
        <taxon>Viridiplantae</taxon>
        <taxon>Streptophyta</taxon>
        <taxon>Embryophyta</taxon>
        <taxon>Tracheophyta</taxon>
        <taxon>Spermatophyta</taxon>
        <taxon>Magnoliopsida</taxon>
        <taxon>eudicotyledons</taxon>
        <taxon>Gunneridae</taxon>
        <taxon>Pentapetalae</taxon>
        <taxon>rosids</taxon>
        <taxon>fabids</taxon>
        <taxon>Rosales</taxon>
        <taxon>Rosaceae</taxon>
        <taxon>Rosoideae</taxon>
        <taxon>Rosoideae incertae sedis</taxon>
        <taxon>Rosa</taxon>
    </lineage>
</organism>
<dbReference type="AlphaFoldDB" id="A0A2P6S7J1"/>
<evidence type="ECO:0000313" key="2">
    <source>
        <dbReference type="Proteomes" id="UP000238479"/>
    </source>
</evidence>